<feature type="chain" id="PRO_5040543933" description="Carboxylic ester hydrolase" evidence="3">
    <location>
        <begin position="18"/>
        <end position="610"/>
    </location>
</feature>
<evidence type="ECO:0000313" key="6">
    <source>
        <dbReference type="Proteomes" id="UP000756132"/>
    </source>
</evidence>
<reference evidence="5" key="2">
    <citation type="journal article" date="2022" name="Microb. Genom.">
        <title>A chromosome-scale genome assembly of the tomato pathogen Cladosporium fulvum reveals a compartmentalized genome architecture and the presence of a dispensable chromosome.</title>
        <authorList>
            <person name="Zaccaron A.Z."/>
            <person name="Chen L.H."/>
            <person name="Samaras A."/>
            <person name="Stergiopoulos I."/>
        </authorList>
    </citation>
    <scope>NUCLEOTIDE SEQUENCE</scope>
    <source>
        <strain evidence="5">Race5_Kim</strain>
    </source>
</reference>
<dbReference type="PROSITE" id="PS00941">
    <property type="entry name" value="CARBOXYLESTERASE_B_2"/>
    <property type="match status" value="1"/>
</dbReference>
<dbReference type="GeneID" id="71982426"/>
<comment type="similarity">
    <text evidence="1 3">Belongs to the type-B carboxylesterase/lipase family.</text>
</comment>
<dbReference type="OMA" id="CPIRYVA"/>
<dbReference type="EC" id="3.1.1.-" evidence="3"/>
<accession>A0A9Q8LB04</accession>
<dbReference type="InterPro" id="IPR019826">
    <property type="entry name" value="Carboxylesterase_B_AS"/>
</dbReference>
<dbReference type="Gene3D" id="3.40.50.1820">
    <property type="entry name" value="alpha/beta hydrolase"/>
    <property type="match status" value="1"/>
</dbReference>
<evidence type="ECO:0000256" key="2">
    <source>
        <dbReference type="ARBA" id="ARBA00022801"/>
    </source>
</evidence>
<dbReference type="KEGG" id="ffu:CLAFUR5_02548"/>
<reference evidence="5" key="1">
    <citation type="submission" date="2021-12" db="EMBL/GenBank/DDBJ databases">
        <authorList>
            <person name="Zaccaron A."/>
            <person name="Stergiopoulos I."/>
        </authorList>
    </citation>
    <scope>NUCLEOTIDE SEQUENCE</scope>
    <source>
        <strain evidence="5">Race5_Kim</strain>
    </source>
</reference>
<dbReference type="InterPro" id="IPR050654">
    <property type="entry name" value="AChE-related_enzymes"/>
</dbReference>
<keyword evidence="2 3" id="KW-0378">Hydrolase</keyword>
<keyword evidence="6" id="KW-1185">Reference proteome</keyword>
<dbReference type="PROSITE" id="PS00122">
    <property type="entry name" value="CARBOXYLESTERASE_B_1"/>
    <property type="match status" value="1"/>
</dbReference>
<dbReference type="PANTHER" id="PTHR43918">
    <property type="entry name" value="ACETYLCHOLINESTERASE"/>
    <property type="match status" value="1"/>
</dbReference>
<evidence type="ECO:0000259" key="4">
    <source>
        <dbReference type="Pfam" id="PF00135"/>
    </source>
</evidence>
<feature type="domain" description="Carboxylesterase type B" evidence="4">
    <location>
        <begin position="73"/>
        <end position="534"/>
    </location>
</feature>
<sequence>MIGKSFLSIVFASQALAAGYGYNKRDGPGSSYGSAAPASYMTAAGSYRPVASWMSASNPYPNKPSTSKPTSAPTAVIDCGSVVGTTTSLPAATASVNKFLGLPFAQSPPQRFSPPQKIGGGSCNIDAKAWKPACIQQFVYPKLAQDFTKAIFNSPAPEESEDCLYLNLYAPASPPPPGGRAVMFWIYGGALQFGNAGQAYYDGSSFAAYEDVIVVTSNYRTNVFGFATSPELPIAEQNLGFLDQRAGLDWVQRNIAAFGGSPKKVTIFGESAGGFSVDSLLTSFPANSTPPFRGAIMESGQFSYNAQPRLSTVPLWNQLAGLLNCTTNYSSNLTCLRAANASAIKNAIEVNMLEFNPVADNVTLVRNPMQQRLSGNIAHIPTLGGSNAQEGRVFAVGTINSTTFLSQTLGQHSTAIQSLGSAYAPYRASNGSEAYDQVSEIVTEFVFQCPAAYHANATASVGIPAWRYYFNASFSNTQAYPNLGVYHASEIPIVFSTYPRVNVTAQEYALSRAMRGMWATFARNPAGGPGWNPVGSGKPGDVLVGAMSEAEGGLIMNGNETFYGGYNVGVLGNRGDALSSGVTIIDGSEIDHRCGLYAARYNANANIDPA</sequence>
<dbReference type="EMBL" id="CP090164">
    <property type="protein sequence ID" value="UJO14122.1"/>
    <property type="molecule type" value="Genomic_DNA"/>
</dbReference>
<gene>
    <name evidence="5" type="ORF">CLAFUR5_02548</name>
</gene>
<evidence type="ECO:0000313" key="5">
    <source>
        <dbReference type="EMBL" id="UJO14122.1"/>
    </source>
</evidence>
<feature type="signal peptide" evidence="3">
    <location>
        <begin position="1"/>
        <end position="17"/>
    </location>
</feature>
<dbReference type="InterPro" id="IPR029058">
    <property type="entry name" value="AB_hydrolase_fold"/>
</dbReference>
<dbReference type="RefSeq" id="XP_047758488.1">
    <property type="nucleotide sequence ID" value="XM_047901696.1"/>
</dbReference>
<proteinExistence type="inferred from homology"/>
<dbReference type="OrthoDB" id="408631at2759"/>
<protein>
    <recommendedName>
        <fullName evidence="3">Carboxylic ester hydrolase</fullName>
        <ecNumber evidence="3">3.1.1.-</ecNumber>
    </recommendedName>
</protein>
<dbReference type="GO" id="GO:0052689">
    <property type="term" value="F:carboxylic ester hydrolase activity"/>
    <property type="evidence" value="ECO:0007669"/>
    <property type="project" value="TreeGrafter"/>
</dbReference>
<evidence type="ECO:0000256" key="3">
    <source>
        <dbReference type="RuleBase" id="RU361235"/>
    </source>
</evidence>
<dbReference type="SUPFAM" id="SSF53474">
    <property type="entry name" value="alpha/beta-Hydrolases"/>
    <property type="match status" value="1"/>
</dbReference>
<dbReference type="InterPro" id="IPR019819">
    <property type="entry name" value="Carboxylesterase_B_CS"/>
</dbReference>
<evidence type="ECO:0000256" key="1">
    <source>
        <dbReference type="ARBA" id="ARBA00005964"/>
    </source>
</evidence>
<dbReference type="PANTHER" id="PTHR43918:SF4">
    <property type="entry name" value="CARBOXYLIC ESTER HYDROLASE"/>
    <property type="match status" value="1"/>
</dbReference>
<keyword evidence="3" id="KW-0732">Signal</keyword>
<dbReference type="Pfam" id="PF00135">
    <property type="entry name" value="COesterase"/>
    <property type="match status" value="1"/>
</dbReference>
<dbReference type="AlphaFoldDB" id="A0A9Q8LB04"/>
<dbReference type="InterPro" id="IPR002018">
    <property type="entry name" value="CarbesteraseB"/>
</dbReference>
<dbReference type="Proteomes" id="UP000756132">
    <property type="component" value="Chromosome 2"/>
</dbReference>
<name>A0A9Q8LB04_PASFU</name>
<organism evidence="5 6">
    <name type="scientific">Passalora fulva</name>
    <name type="common">Tomato leaf mold</name>
    <name type="synonym">Cladosporium fulvum</name>
    <dbReference type="NCBI Taxonomy" id="5499"/>
    <lineage>
        <taxon>Eukaryota</taxon>
        <taxon>Fungi</taxon>
        <taxon>Dikarya</taxon>
        <taxon>Ascomycota</taxon>
        <taxon>Pezizomycotina</taxon>
        <taxon>Dothideomycetes</taxon>
        <taxon>Dothideomycetidae</taxon>
        <taxon>Mycosphaerellales</taxon>
        <taxon>Mycosphaerellaceae</taxon>
        <taxon>Fulvia</taxon>
    </lineage>
</organism>